<evidence type="ECO:0000259" key="2">
    <source>
        <dbReference type="PROSITE" id="PS51154"/>
    </source>
</evidence>
<dbReference type="Gene3D" id="3.40.220.10">
    <property type="entry name" value="Leucine Aminopeptidase, subunit E, domain 1"/>
    <property type="match status" value="1"/>
</dbReference>
<dbReference type="InterPro" id="IPR002589">
    <property type="entry name" value="Macro_dom"/>
</dbReference>
<sequence length="150" mass="16680">MIQYTTGNLLQATTEALVNAVNTVGVMGKGIALQFKEIFPENFKVYKHACDEKLLDVGQNLVVPVSGETNVKWIINFPTKKHWRHPSKMEYITAGLDDLVKVIAQYKIQSLALPALGCGNGGLHWDQVKPLLEEKLGHLQDVTIVVYLPI</sequence>
<dbReference type="Pfam" id="PF01661">
    <property type="entry name" value="Macro"/>
    <property type="match status" value="1"/>
</dbReference>
<dbReference type="GO" id="GO:0140291">
    <property type="term" value="P:peptidyl-glutamate ADP-deribosylation"/>
    <property type="evidence" value="ECO:0007669"/>
    <property type="project" value="TreeGrafter"/>
</dbReference>
<comment type="caution">
    <text evidence="3">The sequence shown here is derived from an EMBL/GenBank/DDBJ whole genome shotgun (WGS) entry which is preliminary data.</text>
</comment>
<evidence type="ECO:0000313" key="4">
    <source>
        <dbReference type="Proteomes" id="UP000249819"/>
    </source>
</evidence>
<dbReference type="AlphaFoldDB" id="A0A327W7E6"/>
<evidence type="ECO:0000256" key="1">
    <source>
        <dbReference type="ARBA" id="ARBA00035885"/>
    </source>
</evidence>
<proteinExistence type="predicted"/>
<accession>A0A327W7E6</accession>
<feature type="domain" description="Macro" evidence="2">
    <location>
        <begin position="1"/>
        <end position="150"/>
    </location>
</feature>
<dbReference type="OrthoDB" id="9780211at2"/>
<dbReference type="PANTHER" id="PTHR12521:SF0">
    <property type="entry name" value="ADP-RIBOSE GLYCOHYDROLASE OARD1"/>
    <property type="match status" value="1"/>
</dbReference>
<organism evidence="3 4">
    <name type="scientific">Chitinophaga dinghuensis</name>
    <dbReference type="NCBI Taxonomy" id="1539050"/>
    <lineage>
        <taxon>Bacteria</taxon>
        <taxon>Pseudomonadati</taxon>
        <taxon>Bacteroidota</taxon>
        <taxon>Chitinophagia</taxon>
        <taxon>Chitinophagales</taxon>
        <taxon>Chitinophagaceae</taxon>
        <taxon>Chitinophaga</taxon>
    </lineage>
</organism>
<gene>
    <name evidence="3" type="ORF">CLV59_10290</name>
</gene>
<protein>
    <submittedName>
        <fullName evidence="3">O-acetyl-ADP-ribose deacetylase (Regulator of RNase III)</fullName>
    </submittedName>
</protein>
<evidence type="ECO:0000313" key="3">
    <source>
        <dbReference type="EMBL" id="RAJ85388.1"/>
    </source>
</evidence>
<dbReference type="Proteomes" id="UP000249819">
    <property type="component" value="Unassembled WGS sequence"/>
</dbReference>
<dbReference type="RefSeq" id="WP_111591053.1">
    <property type="nucleotide sequence ID" value="NZ_QLMA01000002.1"/>
</dbReference>
<keyword evidence="4" id="KW-1185">Reference proteome</keyword>
<dbReference type="InterPro" id="IPR050892">
    <property type="entry name" value="ADP-ribose_metab_enzymes"/>
</dbReference>
<reference evidence="3 4" key="1">
    <citation type="submission" date="2018-06" db="EMBL/GenBank/DDBJ databases">
        <title>Genomic Encyclopedia of Archaeal and Bacterial Type Strains, Phase II (KMG-II): from individual species to whole genera.</title>
        <authorList>
            <person name="Goeker M."/>
        </authorList>
    </citation>
    <scope>NUCLEOTIDE SEQUENCE [LARGE SCALE GENOMIC DNA]</scope>
    <source>
        <strain evidence="3 4">DSM 29821</strain>
    </source>
</reference>
<dbReference type="InterPro" id="IPR043472">
    <property type="entry name" value="Macro_dom-like"/>
</dbReference>
<comment type="catalytic activity">
    <reaction evidence="1">
        <text>an N-(ADP-alpha-D-ribosyl)-thymidine in DNA + H2O = a thymidine in DNA + ADP-D-ribose</text>
        <dbReference type="Rhea" id="RHEA:71655"/>
        <dbReference type="Rhea" id="RHEA-COMP:13556"/>
        <dbReference type="Rhea" id="RHEA-COMP:18051"/>
        <dbReference type="ChEBI" id="CHEBI:15377"/>
        <dbReference type="ChEBI" id="CHEBI:57967"/>
        <dbReference type="ChEBI" id="CHEBI:137386"/>
        <dbReference type="ChEBI" id="CHEBI:191199"/>
    </reaction>
    <physiologicalReaction direction="left-to-right" evidence="1">
        <dbReference type="Rhea" id="RHEA:71656"/>
    </physiologicalReaction>
</comment>
<dbReference type="EMBL" id="QLMA01000002">
    <property type="protein sequence ID" value="RAJ85388.1"/>
    <property type="molecule type" value="Genomic_DNA"/>
</dbReference>
<dbReference type="PANTHER" id="PTHR12521">
    <property type="entry name" value="PROTEIN C6ORF130"/>
    <property type="match status" value="1"/>
</dbReference>
<dbReference type="SMART" id="SM00506">
    <property type="entry name" value="A1pp"/>
    <property type="match status" value="1"/>
</dbReference>
<name>A0A327W7E6_9BACT</name>
<dbReference type="SUPFAM" id="SSF52949">
    <property type="entry name" value="Macro domain-like"/>
    <property type="match status" value="1"/>
</dbReference>
<dbReference type="PROSITE" id="PS51154">
    <property type="entry name" value="MACRO"/>
    <property type="match status" value="1"/>
</dbReference>
<dbReference type="CDD" id="cd02901">
    <property type="entry name" value="Macro_Poa1p-like"/>
    <property type="match status" value="1"/>
</dbReference>